<keyword evidence="1" id="KW-1133">Transmembrane helix</keyword>
<dbReference type="RefSeq" id="WP_254572578.1">
    <property type="nucleotide sequence ID" value="NZ_CP098502.1"/>
</dbReference>
<gene>
    <name evidence="2" type="ORF">NBH00_06720</name>
</gene>
<evidence type="ECO:0000313" key="2">
    <source>
        <dbReference type="EMBL" id="UTI65900.1"/>
    </source>
</evidence>
<keyword evidence="3" id="KW-1185">Reference proteome</keyword>
<protein>
    <recommendedName>
        <fullName evidence="4">Flp family type IVb pilin</fullName>
    </recommendedName>
</protein>
<keyword evidence="1" id="KW-0812">Transmembrane</keyword>
<name>A0ABY5DV67_9ACTN</name>
<accession>A0ABY5DV67</accession>
<evidence type="ECO:0000256" key="1">
    <source>
        <dbReference type="SAM" id="Phobius"/>
    </source>
</evidence>
<sequence length="59" mass="6113">MPAQRTADQTHPVGDDLGQSTVEYASVLLTIVIVVVLFLAAGMDGALDPVIAHIKSAVP</sequence>
<evidence type="ECO:0000313" key="3">
    <source>
        <dbReference type="Proteomes" id="UP001056035"/>
    </source>
</evidence>
<reference evidence="2 3" key="1">
    <citation type="submission" date="2022-06" db="EMBL/GenBank/DDBJ databases">
        <title>Paraconexibacter antarcticus.</title>
        <authorList>
            <person name="Kim C.S."/>
        </authorList>
    </citation>
    <scope>NUCLEOTIDE SEQUENCE [LARGE SCALE GENOMIC DNA]</scope>
    <source>
        <strain evidence="2 3">02-257</strain>
    </source>
</reference>
<dbReference type="EMBL" id="CP098502">
    <property type="protein sequence ID" value="UTI65900.1"/>
    <property type="molecule type" value="Genomic_DNA"/>
</dbReference>
<proteinExistence type="predicted"/>
<dbReference type="Proteomes" id="UP001056035">
    <property type="component" value="Chromosome"/>
</dbReference>
<feature type="transmembrane region" description="Helical" evidence="1">
    <location>
        <begin position="24"/>
        <end position="47"/>
    </location>
</feature>
<organism evidence="2 3">
    <name type="scientific">Paraconexibacter antarcticus</name>
    <dbReference type="NCBI Taxonomy" id="2949664"/>
    <lineage>
        <taxon>Bacteria</taxon>
        <taxon>Bacillati</taxon>
        <taxon>Actinomycetota</taxon>
        <taxon>Thermoleophilia</taxon>
        <taxon>Solirubrobacterales</taxon>
        <taxon>Paraconexibacteraceae</taxon>
        <taxon>Paraconexibacter</taxon>
    </lineage>
</organism>
<evidence type="ECO:0008006" key="4">
    <source>
        <dbReference type="Google" id="ProtNLM"/>
    </source>
</evidence>
<keyword evidence="1" id="KW-0472">Membrane</keyword>